<keyword evidence="2" id="KW-1185">Reference proteome</keyword>
<sequence>MEGTSFSAKTLHSSVLSYASVQQSKEKNQLETESKAPKSSNEVIIAQLEKAVEEINQKLAPTFVSVRFQLHEKSHTYFAQVVNADTNEVIREVPPEKLLDMHAEMERLTGLIFDQKM</sequence>
<dbReference type="InterPro" id="IPR035924">
    <property type="entry name" value="FlaG-like_sf"/>
</dbReference>
<dbReference type="AlphaFoldDB" id="A0A0V8JKW3"/>
<accession>A0A0V8JKW3</accession>
<name>A0A0V8JKW3_9BACI</name>
<dbReference type="PANTHER" id="PTHR37166:SF1">
    <property type="entry name" value="PROTEIN FLAG"/>
    <property type="match status" value="1"/>
</dbReference>
<gene>
    <name evidence="1" type="ORF">AS180_11810</name>
</gene>
<evidence type="ECO:0000313" key="2">
    <source>
        <dbReference type="Proteomes" id="UP000053681"/>
    </source>
</evidence>
<dbReference type="InterPro" id="IPR005186">
    <property type="entry name" value="FlaG"/>
</dbReference>
<dbReference type="SUPFAM" id="SSF160214">
    <property type="entry name" value="FlaG-like"/>
    <property type="match status" value="1"/>
</dbReference>
<reference evidence="1 2" key="1">
    <citation type="submission" date="2015-11" db="EMBL/GenBank/DDBJ databases">
        <title>Bacillus caseinolyticus sp nov.</title>
        <authorList>
            <person name="Dastager S.G."/>
            <person name="Mawlankar R."/>
        </authorList>
    </citation>
    <scope>NUCLEOTIDE SEQUENCE [LARGE SCALE GENOMIC DNA]</scope>
    <source>
        <strain evidence="1 2">SGD-V-76</strain>
    </source>
</reference>
<organism evidence="1 2">
    <name type="scientific">Priestia veravalensis</name>
    <dbReference type="NCBI Taxonomy" id="1414648"/>
    <lineage>
        <taxon>Bacteria</taxon>
        <taxon>Bacillati</taxon>
        <taxon>Bacillota</taxon>
        <taxon>Bacilli</taxon>
        <taxon>Bacillales</taxon>
        <taxon>Bacillaceae</taxon>
        <taxon>Priestia</taxon>
    </lineage>
</organism>
<evidence type="ECO:0008006" key="3">
    <source>
        <dbReference type="Google" id="ProtNLM"/>
    </source>
</evidence>
<dbReference type="RefSeq" id="WP_062686848.1">
    <property type="nucleotide sequence ID" value="NZ_KQ758653.1"/>
</dbReference>
<proteinExistence type="predicted"/>
<dbReference type="Pfam" id="PF03646">
    <property type="entry name" value="FlaG"/>
    <property type="match status" value="1"/>
</dbReference>
<dbReference type="EMBL" id="LNQP01000038">
    <property type="protein sequence ID" value="KSU87683.1"/>
    <property type="molecule type" value="Genomic_DNA"/>
</dbReference>
<evidence type="ECO:0000313" key="1">
    <source>
        <dbReference type="EMBL" id="KSU87683.1"/>
    </source>
</evidence>
<dbReference type="Gene3D" id="3.30.160.170">
    <property type="entry name" value="FlaG-like"/>
    <property type="match status" value="1"/>
</dbReference>
<protein>
    <recommendedName>
        <fullName evidence="3">Flagellar protein FlaG</fullName>
    </recommendedName>
</protein>
<comment type="caution">
    <text evidence="1">The sequence shown here is derived from an EMBL/GenBank/DDBJ whole genome shotgun (WGS) entry which is preliminary data.</text>
</comment>
<dbReference type="PANTHER" id="PTHR37166">
    <property type="entry name" value="PROTEIN FLAG"/>
    <property type="match status" value="1"/>
</dbReference>
<dbReference type="Proteomes" id="UP000053681">
    <property type="component" value="Unassembled WGS sequence"/>
</dbReference>